<keyword evidence="4" id="KW-0472">Membrane</keyword>
<keyword evidence="2" id="KW-0067">ATP-binding</keyword>
<evidence type="ECO:0000256" key="3">
    <source>
        <dbReference type="SAM" id="MobiDB-lite"/>
    </source>
</evidence>
<evidence type="ECO:0000256" key="1">
    <source>
        <dbReference type="ARBA" id="ARBA00022741"/>
    </source>
</evidence>
<feature type="transmembrane region" description="Helical" evidence="4">
    <location>
        <begin position="195"/>
        <end position="214"/>
    </location>
</feature>
<name>A0ABV8WKI0_9MICC</name>
<keyword evidence="4" id="KW-0812">Transmembrane</keyword>
<dbReference type="NCBIfam" id="TIGR01007">
    <property type="entry name" value="eps_fam"/>
    <property type="match status" value="1"/>
</dbReference>
<dbReference type="RefSeq" id="WP_286400570.1">
    <property type="nucleotide sequence ID" value="NZ_JBHSDQ010000005.1"/>
</dbReference>
<dbReference type="EMBL" id="JBHSDQ010000005">
    <property type="protein sequence ID" value="MFC4397148.1"/>
    <property type="molecule type" value="Genomic_DNA"/>
</dbReference>
<dbReference type="Pfam" id="PF10609">
    <property type="entry name" value="ParA"/>
    <property type="match status" value="1"/>
</dbReference>
<dbReference type="PANTHER" id="PTHR32309">
    <property type="entry name" value="TYROSINE-PROTEIN KINASE"/>
    <property type="match status" value="1"/>
</dbReference>
<sequence length="518" mass="54495">MTGKHEINSDGSIAGMGVRDYVRVARLYWRSIAVVTVLVTALVTLWAALQPRTYAAESSALVLTVGSDSVNTLLTGDALAKSKIKNYESIAESRLIADQVIAAVGLNTTADALLPSVSVNVPVDTAEIRITATSPDPLMAQRVADAWVTELAKRVQLLESSVTAGQPTPPALPVGLVPLDKAALPTAPISPNIRLALLFGAVGGLLLAYAAALLRHHLDRRLRSSTEIERLFDVPVIGTLPYDPDISGVLKVLGTERHKLTQAGERNRAFVEALRALRTNLKFLDVDHRPRIILVTSPMTSDGKSTVASNLAVTMAATGEPVVVVDGDLRRPRIAGAFNLVPGVGVTNVLSGQAQLVDVIQAPTVLSNLSIVGSGPTPPNPSELLGTNAMKQLLSTLAAGATVLIDAPPLLPVTDAAVLSSAADGVIVVARAGQTTRDEFERSLRALQKVQAPVLGAIFNCVPTKGVDSYAYYGAYTASPEAATSGSAGRGVEGDRRRTEEDGAETRDRFPKESRKAS</sequence>
<keyword evidence="5" id="KW-0808">Transferase</keyword>
<evidence type="ECO:0000256" key="4">
    <source>
        <dbReference type="SAM" id="Phobius"/>
    </source>
</evidence>
<comment type="caution">
    <text evidence="5">The sequence shown here is derived from an EMBL/GenBank/DDBJ whole genome shotgun (WGS) entry which is preliminary data.</text>
</comment>
<dbReference type="InterPro" id="IPR005702">
    <property type="entry name" value="Wzc-like_C"/>
</dbReference>
<dbReference type="EC" id="2.7.10.2" evidence="5"/>
<evidence type="ECO:0000313" key="5">
    <source>
        <dbReference type="EMBL" id="MFC4397148.1"/>
    </source>
</evidence>
<proteinExistence type="predicted"/>
<keyword evidence="4" id="KW-1133">Transmembrane helix</keyword>
<feature type="region of interest" description="Disordered" evidence="3">
    <location>
        <begin position="481"/>
        <end position="518"/>
    </location>
</feature>
<reference evidence="6" key="1">
    <citation type="journal article" date="2019" name="Int. J. Syst. Evol. Microbiol.">
        <title>The Global Catalogue of Microorganisms (GCM) 10K type strain sequencing project: providing services to taxonomists for standard genome sequencing and annotation.</title>
        <authorList>
            <consortium name="The Broad Institute Genomics Platform"/>
            <consortium name="The Broad Institute Genome Sequencing Center for Infectious Disease"/>
            <person name="Wu L."/>
            <person name="Ma J."/>
        </authorList>
    </citation>
    <scope>NUCLEOTIDE SEQUENCE [LARGE SCALE GENOMIC DNA]</scope>
    <source>
        <strain evidence="6">PJ61</strain>
    </source>
</reference>
<keyword evidence="6" id="KW-1185">Reference proteome</keyword>
<dbReference type="InterPro" id="IPR050445">
    <property type="entry name" value="Bact_polysacc_biosynth/exp"/>
</dbReference>
<accession>A0ABV8WKI0</accession>
<evidence type="ECO:0000256" key="2">
    <source>
        <dbReference type="ARBA" id="ARBA00022840"/>
    </source>
</evidence>
<feature type="compositionally biased region" description="Basic and acidic residues" evidence="3">
    <location>
        <begin position="492"/>
        <end position="518"/>
    </location>
</feature>
<dbReference type="CDD" id="cd05387">
    <property type="entry name" value="BY-kinase"/>
    <property type="match status" value="1"/>
</dbReference>
<dbReference type="PANTHER" id="PTHR32309:SF13">
    <property type="entry name" value="FERRIC ENTEROBACTIN TRANSPORT PROTEIN FEPE"/>
    <property type="match status" value="1"/>
</dbReference>
<evidence type="ECO:0000313" key="6">
    <source>
        <dbReference type="Proteomes" id="UP001595778"/>
    </source>
</evidence>
<feature type="transmembrane region" description="Helical" evidence="4">
    <location>
        <begin position="27"/>
        <end position="49"/>
    </location>
</feature>
<dbReference type="InterPro" id="IPR033756">
    <property type="entry name" value="YlxH/NBP35"/>
</dbReference>
<dbReference type="Gene3D" id="3.40.50.300">
    <property type="entry name" value="P-loop containing nucleotide triphosphate hydrolases"/>
    <property type="match status" value="1"/>
</dbReference>
<keyword evidence="1" id="KW-0547">Nucleotide-binding</keyword>
<protein>
    <submittedName>
        <fullName evidence="5">Polysaccharide biosynthesis tyrosine autokinase</fullName>
        <ecNumber evidence="5">2.7.10.2</ecNumber>
    </submittedName>
</protein>
<organism evidence="5 6">
    <name type="scientific">Arthrobacter sedimenti</name>
    <dbReference type="NCBI Taxonomy" id="2694931"/>
    <lineage>
        <taxon>Bacteria</taxon>
        <taxon>Bacillati</taxon>
        <taxon>Actinomycetota</taxon>
        <taxon>Actinomycetes</taxon>
        <taxon>Micrococcales</taxon>
        <taxon>Micrococcaceae</taxon>
        <taxon>Arthrobacter</taxon>
    </lineage>
</organism>
<dbReference type="InterPro" id="IPR027417">
    <property type="entry name" value="P-loop_NTPase"/>
</dbReference>
<dbReference type="Proteomes" id="UP001595778">
    <property type="component" value="Unassembled WGS sequence"/>
</dbReference>
<dbReference type="GO" id="GO:0004715">
    <property type="term" value="F:non-membrane spanning protein tyrosine kinase activity"/>
    <property type="evidence" value="ECO:0007669"/>
    <property type="project" value="UniProtKB-EC"/>
</dbReference>
<dbReference type="SUPFAM" id="SSF52540">
    <property type="entry name" value="P-loop containing nucleoside triphosphate hydrolases"/>
    <property type="match status" value="1"/>
</dbReference>
<gene>
    <name evidence="5" type="ORF">ACFO0G_13675</name>
</gene>